<accession>A0ACB8T0G4</accession>
<gene>
    <name evidence="1" type="ORF">BV25DRAFT_717876</name>
</gene>
<keyword evidence="2" id="KW-1185">Reference proteome</keyword>
<reference evidence="1" key="1">
    <citation type="submission" date="2021-03" db="EMBL/GenBank/DDBJ databases">
        <authorList>
            <consortium name="DOE Joint Genome Institute"/>
            <person name="Ahrendt S."/>
            <person name="Looney B.P."/>
            <person name="Miyauchi S."/>
            <person name="Morin E."/>
            <person name="Drula E."/>
            <person name="Courty P.E."/>
            <person name="Chicoki N."/>
            <person name="Fauchery L."/>
            <person name="Kohler A."/>
            <person name="Kuo A."/>
            <person name="Labutti K."/>
            <person name="Pangilinan J."/>
            <person name="Lipzen A."/>
            <person name="Riley R."/>
            <person name="Andreopoulos W."/>
            <person name="He G."/>
            <person name="Johnson J."/>
            <person name="Barry K.W."/>
            <person name="Grigoriev I.V."/>
            <person name="Nagy L."/>
            <person name="Hibbett D."/>
            <person name="Henrissat B."/>
            <person name="Matheny P.B."/>
            <person name="Labbe J."/>
            <person name="Martin F."/>
        </authorList>
    </citation>
    <scope>NUCLEOTIDE SEQUENCE</scope>
    <source>
        <strain evidence="1">HHB10654</strain>
    </source>
</reference>
<dbReference type="EMBL" id="MU277210">
    <property type="protein sequence ID" value="KAI0061952.1"/>
    <property type="molecule type" value="Genomic_DNA"/>
</dbReference>
<sequence length="238" mass="26808">MSGYPLFFPFTCRTHEKLLISTVLIMVPPSRRVHQTLHPPTTAAVVTHMWQCYLSLFVIFSFPLALSVGLALLLPPASFHRSELLQVVRRHPGALVMLYSEALVYVFSLVHGFFPSAIPFGRIVAGLWTRRRYRRSHIFHLRLDRFKRLQQSNPYTVFVVPIQGPSVPLVVSNDTTVGDVLTSLAVRGLQSASSRETHLYTSGRNPRALERHERLGDLAIGALSHLHVRCLVLGKVNL</sequence>
<protein>
    <submittedName>
        <fullName evidence="1">Uncharacterized protein</fullName>
    </submittedName>
</protein>
<evidence type="ECO:0000313" key="1">
    <source>
        <dbReference type="EMBL" id="KAI0061952.1"/>
    </source>
</evidence>
<organism evidence="1 2">
    <name type="scientific">Artomyces pyxidatus</name>
    <dbReference type="NCBI Taxonomy" id="48021"/>
    <lineage>
        <taxon>Eukaryota</taxon>
        <taxon>Fungi</taxon>
        <taxon>Dikarya</taxon>
        <taxon>Basidiomycota</taxon>
        <taxon>Agaricomycotina</taxon>
        <taxon>Agaricomycetes</taxon>
        <taxon>Russulales</taxon>
        <taxon>Auriscalpiaceae</taxon>
        <taxon>Artomyces</taxon>
    </lineage>
</organism>
<evidence type="ECO:0000313" key="2">
    <source>
        <dbReference type="Proteomes" id="UP000814140"/>
    </source>
</evidence>
<comment type="caution">
    <text evidence="1">The sequence shown here is derived from an EMBL/GenBank/DDBJ whole genome shotgun (WGS) entry which is preliminary data.</text>
</comment>
<reference evidence="1" key="2">
    <citation type="journal article" date="2022" name="New Phytol.">
        <title>Evolutionary transition to the ectomycorrhizal habit in the genomes of a hyperdiverse lineage of mushroom-forming fungi.</title>
        <authorList>
            <person name="Looney B."/>
            <person name="Miyauchi S."/>
            <person name="Morin E."/>
            <person name="Drula E."/>
            <person name="Courty P.E."/>
            <person name="Kohler A."/>
            <person name="Kuo A."/>
            <person name="LaButti K."/>
            <person name="Pangilinan J."/>
            <person name="Lipzen A."/>
            <person name="Riley R."/>
            <person name="Andreopoulos W."/>
            <person name="He G."/>
            <person name="Johnson J."/>
            <person name="Nolan M."/>
            <person name="Tritt A."/>
            <person name="Barry K.W."/>
            <person name="Grigoriev I.V."/>
            <person name="Nagy L.G."/>
            <person name="Hibbett D."/>
            <person name="Henrissat B."/>
            <person name="Matheny P.B."/>
            <person name="Labbe J."/>
            <person name="Martin F.M."/>
        </authorList>
    </citation>
    <scope>NUCLEOTIDE SEQUENCE</scope>
    <source>
        <strain evidence="1">HHB10654</strain>
    </source>
</reference>
<name>A0ACB8T0G4_9AGAM</name>
<proteinExistence type="predicted"/>
<dbReference type="Proteomes" id="UP000814140">
    <property type="component" value="Unassembled WGS sequence"/>
</dbReference>